<evidence type="ECO:0000313" key="8">
    <source>
        <dbReference type="EMBL" id="OQP45218.1"/>
    </source>
</evidence>
<dbReference type="EMBL" id="LWBO01000021">
    <property type="protein sequence ID" value="OQP45218.1"/>
    <property type="molecule type" value="Genomic_DNA"/>
</dbReference>
<dbReference type="Proteomes" id="UP000192277">
    <property type="component" value="Unassembled WGS sequence"/>
</dbReference>
<keyword evidence="3 6" id="KW-0808">Transferase</keyword>
<proteinExistence type="inferred from homology"/>
<dbReference type="InterPro" id="IPR007848">
    <property type="entry name" value="Small_mtfrase_dom"/>
</dbReference>
<evidence type="ECO:0000256" key="6">
    <source>
        <dbReference type="HAMAP-Rule" id="MF_01872"/>
    </source>
</evidence>
<dbReference type="HAMAP" id="MF_01872">
    <property type="entry name" value="tRNA_methyltr_YfiC"/>
    <property type="match status" value="1"/>
</dbReference>
<dbReference type="InterPro" id="IPR002052">
    <property type="entry name" value="DNA_methylase_N6_adenine_CS"/>
</dbReference>
<comment type="catalytic activity">
    <reaction evidence="6">
        <text>adenosine(37) in tRNA1(Val) + S-adenosyl-L-methionine = N(6)-methyladenosine(37) in tRNA1(Val) + S-adenosyl-L-homocysteine + H(+)</text>
        <dbReference type="Rhea" id="RHEA:43160"/>
        <dbReference type="Rhea" id="RHEA-COMP:10369"/>
        <dbReference type="Rhea" id="RHEA-COMP:10370"/>
        <dbReference type="ChEBI" id="CHEBI:15378"/>
        <dbReference type="ChEBI" id="CHEBI:57856"/>
        <dbReference type="ChEBI" id="CHEBI:59789"/>
        <dbReference type="ChEBI" id="CHEBI:74411"/>
        <dbReference type="ChEBI" id="CHEBI:74449"/>
        <dbReference type="EC" id="2.1.1.223"/>
    </reaction>
</comment>
<evidence type="ECO:0000256" key="3">
    <source>
        <dbReference type="ARBA" id="ARBA00022679"/>
    </source>
</evidence>
<keyword evidence="1 6" id="KW-0963">Cytoplasm</keyword>
<organism evidence="8 9">
    <name type="scientific">Niastella koreensis</name>
    <dbReference type="NCBI Taxonomy" id="354356"/>
    <lineage>
        <taxon>Bacteria</taxon>
        <taxon>Pseudomonadati</taxon>
        <taxon>Bacteroidota</taxon>
        <taxon>Chitinophagia</taxon>
        <taxon>Chitinophagales</taxon>
        <taxon>Chitinophagaceae</taxon>
        <taxon>Niastella</taxon>
    </lineage>
</organism>
<dbReference type="InterPro" id="IPR022882">
    <property type="entry name" value="tRNA_adenine-N6_MeTrfase"/>
</dbReference>
<dbReference type="PROSITE" id="PS00092">
    <property type="entry name" value="N6_MTASE"/>
    <property type="match status" value="1"/>
</dbReference>
<dbReference type="EC" id="2.1.1.223" evidence="6"/>
<keyword evidence="5 6" id="KW-0819">tRNA processing</keyword>
<comment type="subcellular location">
    <subcellularLocation>
        <location evidence="6">Cytoplasm</location>
    </subcellularLocation>
</comment>
<keyword evidence="4 6" id="KW-0949">S-adenosyl-L-methionine</keyword>
<dbReference type="PANTHER" id="PTHR47739">
    <property type="entry name" value="TRNA1(VAL) (ADENINE(37)-N6)-METHYLTRANSFERASE"/>
    <property type="match status" value="1"/>
</dbReference>
<evidence type="ECO:0000256" key="2">
    <source>
        <dbReference type="ARBA" id="ARBA00022603"/>
    </source>
</evidence>
<accession>A0ABX3NWS2</accession>
<dbReference type="Gene3D" id="3.40.50.150">
    <property type="entry name" value="Vaccinia Virus protein VP39"/>
    <property type="match status" value="1"/>
</dbReference>
<feature type="domain" description="Methyltransferase small" evidence="7">
    <location>
        <begin position="39"/>
        <end position="137"/>
    </location>
</feature>
<evidence type="ECO:0000256" key="1">
    <source>
        <dbReference type="ARBA" id="ARBA00022490"/>
    </source>
</evidence>
<name>A0ABX3NWS2_9BACT</name>
<comment type="similarity">
    <text evidence="6">Belongs to the methyltransferase superfamily. tRNA (adenine-N(6)-)-methyltransferase family.</text>
</comment>
<dbReference type="CDD" id="cd02440">
    <property type="entry name" value="AdoMet_MTases"/>
    <property type="match status" value="1"/>
</dbReference>
<keyword evidence="2 6" id="KW-0489">Methyltransferase</keyword>
<evidence type="ECO:0000256" key="4">
    <source>
        <dbReference type="ARBA" id="ARBA00022691"/>
    </source>
</evidence>
<dbReference type="InterPro" id="IPR029063">
    <property type="entry name" value="SAM-dependent_MTases_sf"/>
</dbReference>
<reference evidence="8 9" key="1">
    <citation type="submission" date="2016-04" db="EMBL/GenBank/DDBJ databases">
        <authorList>
            <person name="Chen L."/>
            <person name="Zhuang W."/>
            <person name="Wang G."/>
        </authorList>
    </citation>
    <scope>NUCLEOTIDE SEQUENCE [LARGE SCALE GENOMIC DNA]</scope>
    <source>
        <strain evidence="9">GR20</strain>
    </source>
</reference>
<dbReference type="InterPro" id="IPR050210">
    <property type="entry name" value="tRNA_Adenine-N(6)_MTase"/>
</dbReference>
<evidence type="ECO:0000259" key="7">
    <source>
        <dbReference type="Pfam" id="PF05175"/>
    </source>
</evidence>
<comment type="caution">
    <text evidence="8">The sequence shown here is derived from an EMBL/GenBank/DDBJ whole genome shotgun (WGS) entry which is preliminary data.</text>
</comment>
<sequence length="237" mass="27532">MPNSYFKFKQFTINQGKCAMKVCTDACILGAWFSHKIPQDGMVLDIGAGTGLLMMMLAQRSQSGIHGFEIDPAAYAQCQDNIGQNDWQERLTVFHGDARDFQSPFKYDFIISNPPFFESDLHSASDQEKIAKHSTHLTLEELIRVMDTNLKPDGSFGILLPYHRWEYFDQLARRQNFSLKEQLVVKQSPKHTPFRSILHYTRAKVHFATTHHLTIQEIDRVYTPEFVEMLKDYYLYL</sequence>
<comment type="function">
    <text evidence="6">Specifically methylates the adenine in position 37 of tRNA(1)(Val) (anticodon cmo5UAC).</text>
</comment>
<evidence type="ECO:0000313" key="9">
    <source>
        <dbReference type="Proteomes" id="UP000192277"/>
    </source>
</evidence>
<dbReference type="SUPFAM" id="SSF53335">
    <property type="entry name" value="S-adenosyl-L-methionine-dependent methyltransferases"/>
    <property type="match status" value="1"/>
</dbReference>
<dbReference type="PANTHER" id="PTHR47739:SF1">
    <property type="entry name" value="TRNA1(VAL) (ADENINE(37)-N6)-METHYLTRANSFERASE"/>
    <property type="match status" value="1"/>
</dbReference>
<keyword evidence="9" id="KW-1185">Reference proteome</keyword>
<protein>
    <recommendedName>
        <fullName evidence="6">tRNA1(Val) (adenine(37)-N6)-methyltransferase</fullName>
        <ecNumber evidence="6">2.1.1.223</ecNumber>
    </recommendedName>
    <alternativeName>
        <fullName evidence="6">tRNA m6A37 methyltransferase</fullName>
    </alternativeName>
</protein>
<evidence type="ECO:0000256" key="5">
    <source>
        <dbReference type="ARBA" id="ARBA00022694"/>
    </source>
</evidence>
<gene>
    <name evidence="8" type="ORF">A4D02_34170</name>
</gene>
<dbReference type="Pfam" id="PF05175">
    <property type="entry name" value="MTS"/>
    <property type="match status" value="1"/>
</dbReference>